<sequence>MFSVIMMKNQNKKKVFFSIQHKTMTETNASVKMSHEYGISQDFTHGDYDLLSNFGNRGELYKIRKGFLNEDVENCLYTLFLQQQSVGNPLTNSSQQEKSMKICGGLLFGGRGSLRIFKKRYMTQSYRQKVNENKAAKIFVNNSTTNNSKAEREKKEGFIGEKQRKMEEENLEFEKELKKGRMMQERGRRCGMEEGQLIENSKLSFVERKRGDLNTLEQIIKKYANDDQTVITMGETIRRILENKI</sequence>
<reference evidence="3" key="2">
    <citation type="submission" date="2025-04" db="UniProtKB">
        <authorList>
            <consortium name="RefSeq"/>
        </authorList>
    </citation>
    <scope>IDENTIFICATION</scope>
    <source>
        <strain evidence="3">DH4</strain>
        <tissue evidence="3">Whole body</tissue>
    </source>
</reference>
<reference evidence="1" key="1">
    <citation type="submission" date="2021-01" db="UniProtKB">
        <authorList>
            <consortium name="EnsemblMetazoa"/>
        </authorList>
    </citation>
    <scope>IDENTIFICATION</scope>
    <source>
        <strain evidence="1">DH4</strain>
    </source>
</reference>
<name>A0A7M7IQG6_APIME</name>
<dbReference type="KEGG" id="ame:107965378"/>
<dbReference type="EnsemblMetazoa" id="XM_016915606">
    <property type="protein sequence ID" value="XP_016771095"/>
    <property type="gene ID" value="LOC107965378"/>
</dbReference>
<evidence type="ECO:0000313" key="1">
    <source>
        <dbReference type="EnsemblMetazoa" id="XP_016771095"/>
    </source>
</evidence>
<evidence type="ECO:0000313" key="3">
    <source>
        <dbReference type="RefSeq" id="XP_016771095.2"/>
    </source>
</evidence>
<keyword evidence="2" id="KW-1185">Reference proteome</keyword>
<protein>
    <submittedName>
        <fullName evidence="3">Uncharacterized protein LOC107965378</fullName>
    </submittedName>
</protein>
<proteinExistence type="predicted"/>
<accession>A0A7M7IQG6</accession>
<gene>
    <name evidence="3" type="primary">LOC107965378</name>
</gene>
<dbReference type="Proteomes" id="UP000005203">
    <property type="component" value="Linkage group LG12"/>
</dbReference>
<organism evidence="1">
    <name type="scientific">Apis mellifera</name>
    <name type="common">Honeybee</name>
    <dbReference type="NCBI Taxonomy" id="7460"/>
    <lineage>
        <taxon>Eukaryota</taxon>
        <taxon>Metazoa</taxon>
        <taxon>Ecdysozoa</taxon>
        <taxon>Arthropoda</taxon>
        <taxon>Hexapoda</taxon>
        <taxon>Insecta</taxon>
        <taxon>Pterygota</taxon>
        <taxon>Neoptera</taxon>
        <taxon>Endopterygota</taxon>
        <taxon>Hymenoptera</taxon>
        <taxon>Apocrita</taxon>
        <taxon>Aculeata</taxon>
        <taxon>Apoidea</taxon>
        <taxon>Anthophila</taxon>
        <taxon>Apidae</taxon>
        <taxon>Apis</taxon>
    </lineage>
</organism>
<dbReference type="OrthoDB" id="8028904at2759"/>
<dbReference type="AlphaFoldDB" id="A0A7M7IQG6"/>
<evidence type="ECO:0000313" key="2">
    <source>
        <dbReference type="Proteomes" id="UP000005203"/>
    </source>
</evidence>
<dbReference type="GeneID" id="107965378"/>
<accession>A0A8B7KQY2</accession>
<dbReference type="RefSeq" id="XP_016771095.2">
    <property type="nucleotide sequence ID" value="XM_016915606.2"/>
</dbReference>